<dbReference type="GO" id="GO:0016829">
    <property type="term" value="F:lyase activity"/>
    <property type="evidence" value="ECO:0007669"/>
    <property type="project" value="UniProtKB-KW"/>
</dbReference>
<dbReference type="Pfam" id="PF03328">
    <property type="entry name" value="HpcH_HpaI"/>
    <property type="match status" value="1"/>
</dbReference>
<accession>A0A1I6JS07</accession>
<dbReference type="AlphaFoldDB" id="A0A1I6JS07"/>
<dbReference type="InterPro" id="IPR005000">
    <property type="entry name" value="Aldolase/citrate-lyase_domain"/>
</dbReference>
<proteinExistence type="predicted"/>
<evidence type="ECO:0000313" key="4">
    <source>
        <dbReference type="Proteomes" id="UP000198824"/>
    </source>
</evidence>
<dbReference type="Proteomes" id="UP000198824">
    <property type="component" value="Unassembled WGS sequence"/>
</dbReference>
<dbReference type="GO" id="GO:0046872">
    <property type="term" value="F:metal ion binding"/>
    <property type="evidence" value="ECO:0007669"/>
    <property type="project" value="UniProtKB-KW"/>
</dbReference>
<sequence>MKGFVVSDYGRFASLKGEFEAEGLSREEIAVEVIFAARRGLDYLVKIGGCEAKSDIDYLRRLGVTSLVAPMIESGFAMSKYRDALPAGHFKHIGVTIETITAVDRIEEILDAGSHLTDVTIGRSDLTASYGGEGVDSPRTIEMVKVVAKAARARGRHVTMGGSVNVKTLHLLREDAELAGLVDYVETRKVIMKSSDFVQDGTLEAAIAAELELLDLRTGPMESALGKATKRATQIRERL</sequence>
<feature type="domain" description="HpcH/HpaI aldolase/citrate lyase" evidence="2">
    <location>
        <begin position="53"/>
        <end position="157"/>
    </location>
</feature>
<keyword evidence="3" id="KW-0456">Lyase</keyword>
<reference evidence="3 4" key="1">
    <citation type="submission" date="2016-10" db="EMBL/GenBank/DDBJ databases">
        <authorList>
            <person name="de Groot N.N."/>
        </authorList>
    </citation>
    <scope>NUCLEOTIDE SEQUENCE [LARGE SCALE GENOMIC DNA]</scope>
    <source>
        <strain evidence="3 4">S5-249</strain>
    </source>
</reference>
<organism evidence="3 4">
    <name type="scientific">Sphingomonas jatrophae</name>
    <dbReference type="NCBI Taxonomy" id="1166337"/>
    <lineage>
        <taxon>Bacteria</taxon>
        <taxon>Pseudomonadati</taxon>
        <taxon>Pseudomonadota</taxon>
        <taxon>Alphaproteobacteria</taxon>
        <taxon>Sphingomonadales</taxon>
        <taxon>Sphingomonadaceae</taxon>
        <taxon>Sphingomonas</taxon>
    </lineage>
</organism>
<dbReference type="SUPFAM" id="SSF51621">
    <property type="entry name" value="Phosphoenolpyruvate/pyruvate domain"/>
    <property type="match status" value="1"/>
</dbReference>
<evidence type="ECO:0000256" key="1">
    <source>
        <dbReference type="ARBA" id="ARBA00022723"/>
    </source>
</evidence>
<evidence type="ECO:0000313" key="3">
    <source>
        <dbReference type="EMBL" id="SFR81742.1"/>
    </source>
</evidence>
<keyword evidence="1" id="KW-0479">Metal-binding</keyword>
<protein>
    <submittedName>
        <fullName evidence="3">HpcH/HpaI aldolase/citrate lyase family protein</fullName>
    </submittedName>
</protein>
<dbReference type="EMBL" id="FOZG01000001">
    <property type="protein sequence ID" value="SFR81742.1"/>
    <property type="molecule type" value="Genomic_DNA"/>
</dbReference>
<gene>
    <name evidence="3" type="ORF">SAMN05192580_0754</name>
</gene>
<dbReference type="InterPro" id="IPR015813">
    <property type="entry name" value="Pyrv/PenolPyrv_kinase-like_dom"/>
</dbReference>
<dbReference type="InterPro" id="IPR040442">
    <property type="entry name" value="Pyrv_kinase-like_dom_sf"/>
</dbReference>
<dbReference type="STRING" id="1166337.SAMN05192580_0754"/>
<evidence type="ECO:0000259" key="2">
    <source>
        <dbReference type="Pfam" id="PF03328"/>
    </source>
</evidence>
<dbReference type="Gene3D" id="3.20.20.60">
    <property type="entry name" value="Phosphoenolpyruvate-binding domains"/>
    <property type="match status" value="1"/>
</dbReference>
<keyword evidence="4" id="KW-1185">Reference proteome</keyword>
<name>A0A1I6JS07_9SPHN</name>